<reference evidence="1 2" key="1">
    <citation type="submission" date="2006-09" db="EMBL/GenBank/DDBJ databases">
        <authorList>
            <person name="Emerson D."/>
            <person name="Ferriera S."/>
            <person name="Johnson J."/>
            <person name="Kravitz S."/>
            <person name="Halpern A."/>
            <person name="Remington K."/>
            <person name="Beeson K."/>
            <person name="Tran B."/>
            <person name="Rogers Y.-H."/>
            <person name="Friedman R."/>
            <person name="Venter J.C."/>
        </authorList>
    </citation>
    <scope>NUCLEOTIDE SEQUENCE [LARGE SCALE GENOMIC DNA]</scope>
    <source>
        <strain evidence="1 2">PV-1</strain>
    </source>
</reference>
<dbReference type="InterPro" id="IPR011990">
    <property type="entry name" value="TPR-like_helical_dom_sf"/>
</dbReference>
<accession>Q0EZK4</accession>
<dbReference type="Proteomes" id="UP000005297">
    <property type="component" value="Unassembled WGS sequence"/>
</dbReference>
<dbReference type="InParanoid" id="Q0EZK4"/>
<dbReference type="HOGENOM" id="CLU_430721_0_0_0"/>
<organism evidence="1 2">
    <name type="scientific">Mariprofundus ferrooxydans PV-1</name>
    <dbReference type="NCBI Taxonomy" id="314345"/>
    <lineage>
        <taxon>Bacteria</taxon>
        <taxon>Pseudomonadati</taxon>
        <taxon>Pseudomonadota</taxon>
        <taxon>Candidatius Mariprofundia</taxon>
        <taxon>Mariprofundales</taxon>
        <taxon>Mariprofundaceae</taxon>
        <taxon>Mariprofundus</taxon>
    </lineage>
</organism>
<protein>
    <submittedName>
        <fullName evidence="1">Uncharacterized protein</fullName>
    </submittedName>
</protein>
<dbReference type="Gene3D" id="1.25.40.10">
    <property type="entry name" value="Tetratricopeptide repeat domain"/>
    <property type="match status" value="1"/>
</dbReference>
<dbReference type="AlphaFoldDB" id="Q0EZK4"/>
<comment type="caution">
    <text evidence="1">The sequence shown here is derived from an EMBL/GenBank/DDBJ whole genome shotgun (WGS) entry which is preliminary data.</text>
</comment>
<dbReference type="STRING" id="314344.AL013_11875"/>
<keyword evidence="2" id="KW-1185">Reference proteome</keyword>
<name>Q0EZK4_9PROT</name>
<evidence type="ECO:0000313" key="1">
    <source>
        <dbReference type="EMBL" id="EAU54700.1"/>
    </source>
</evidence>
<sequence length="635" mass="72169">MAASSDRVQTARIFLANGNPDQAVRTAEKLLKKQNLSRDEQRELLRLIADAEYMRTTHQHFQQVDIAIQSIDALLHEFPALPQAAQYRWNRAWLWQQSGNNKQAMTTLREIIAKDQQPGNLRRAWLMMARIHIGQRHYAYARSDLLQYGLQVNEKSREQAVGMAWMAIVDKGEGRSDASYTNLATVFRHWPAVVSDQPLLYSTYIKLLRERNHNDQALHLSEDFIRRYIDTELAADIRLIHADIISEKETNIPAAIKEYGILADSQAETGVGRRAFMRKLMLENRHESQRDKLLPVMVALKKVADSNQLSKLEDEAMLDLARLWTRISSPVHNNTGHAPALEAYAHAAISTDQRIAKAANSEGARWLQSKLNTQLEAGHWLETVTIWRKYPQLQPAAGKAPDLEFSVAHAMRMLMLFDAAEDMLQNLYARNKTSIRGQKIMVEMAKLWMDRQDNDGVKKIMSWINRNPLSIYRPEMILIIARIRMNQKQPELARQMLSGVSADALATESRASFWLTKAEIAAAMKEWHTAARNWKQYRKSSGADQVQGLLNEADALFTASEFAEAYKQFMQIPDERRDAAWQYYVGRCQLNTGAVKQGTERLQGLAADKGAGRFATLAKLELANQQAGSLLGAKP</sequence>
<proteinExistence type="predicted"/>
<dbReference type="OrthoDB" id="5287949at2"/>
<dbReference type="SUPFAM" id="SSF48452">
    <property type="entry name" value="TPR-like"/>
    <property type="match status" value="1"/>
</dbReference>
<gene>
    <name evidence="1" type="ORF">SPV1_13989</name>
</gene>
<dbReference type="EMBL" id="AATS01000006">
    <property type="protein sequence ID" value="EAU54700.1"/>
    <property type="molecule type" value="Genomic_DNA"/>
</dbReference>
<evidence type="ECO:0000313" key="2">
    <source>
        <dbReference type="Proteomes" id="UP000005297"/>
    </source>
</evidence>